<evidence type="ECO:0000313" key="3">
    <source>
        <dbReference type="EMBL" id="KAK8051441.1"/>
    </source>
</evidence>
<sequence>MDADYATETVHHERVKSGVIETVVDGKKTRINIQQLRSRVPAHCFRPSTLYSLGWVLHDSVIYLALLATALYLKERVMGIGGGGDTARILLCYFVFPFLAGLPLTGLWVLAHECGHGAFSTNSFVSNTVGLVLHSALMNPYFAWRSSHGRHHQFANNLKTDLNYVPPLRGEYQELFRGQIDLDHMVEDAPFVVLLRIVFQQLIGWPWYLITHITAGPNSSPKKSRGWWDNSHFLPDSSLFRPSEFWNIVISDLAISAMAVVLYALGERYGMWTMVWTYLLPLMWVNHWIVMITYLHHTSPVLPKYMPESWTYLRGALATVDRDPGPVMRYMFHHIVDLHVVHHIFPYAHQQSYHAPSCLSRPLLLADDAYAGRRIPHYHAQEATNAIRPLLGDYYHVDRSSWWGALYVAFTQCQWVEADVGKTAQATVYGRSGTGDTDCPSTNDRISEVDREGVLWYRPGPMPLPATVMRSQPATS</sequence>
<keyword evidence="1" id="KW-0472">Membrane</keyword>
<protein>
    <recommendedName>
        <fullName evidence="2">Fatty acid desaturase domain-containing protein</fullName>
    </recommendedName>
</protein>
<proteinExistence type="predicted"/>
<feature type="transmembrane region" description="Helical" evidence="1">
    <location>
        <begin position="89"/>
        <end position="111"/>
    </location>
</feature>
<dbReference type="EMBL" id="JAQQWK010000002">
    <property type="protein sequence ID" value="KAK8051441.1"/>
    <property type="molecule type" value="Genomic_DNA"/>
</dbReference>
<evidence type="ECO:0000259" key="2">
    <source>
        <dbReference type="Pfam" id="PF00487"/>
    </source>
</evidence>
<comment type="caution">
    <text evidence="3">The sequence shown here is derived from an EMBL/GenBank/DDBJ whole genome shotgun (WGS) entry which is preliminary data.</text>
</comment>
<evidence type="ECO:0000256" key="1">
    <source>
        <dbReference type="SAM" id="Phobius"/>
    </source>
</evidence>
<organism evidence="3 4">
    <name type="scientific">Apiospora rasikravindrae</name>
    <dbReference type="NCBI Taxonomy" id="990691"/>
    <lineage>
        <taxon>Eukaryota</taxon>
        <taxon>Fungi</taxon>
        <taxon>Dikarya</taxon>
        <taxon>Ascomycota</taxon>
        <taxon>Pezizomycotina</taxon>
        <taxon>Sordariomycetes</taxon>
        <taxon>Xylariomycetidae</taxon>
        <taxon>Amphisphaeriales</taxon>
        <taxon>Apiosporaceae</taxon>
        <taxon>Apiospora</taxon>
    </lineage>
</organism>
<keyword evidence="4" id="KW-1185">Reference proteome</keyword>
<evidence type="ECO:0000313" key="4">
    <source>
        <dbReference type="Proteomes" id="UP001444661"/>
    </source>
</evidence>
<dbReference type="InterPro" id="IPR005804">
    <property type="entry name" value="FA_desaturase_dom"/>
</dbReference>
<keyword evidence="1" id="KW-0812">Transmembrane</keyword>
<dbReference type="Proteomes" id="UP001444661">
    <property type="component" value="Unassembled WGS sequence"/>
</dbReference>
<feature type="transmembrane region" description="Helical" evidence="1">
    <location>
        <begin position="55"/>
        <end position="73"/>
    </location>
</feature>
<name>A0ABR1TZX1_9PEZI</name>
<keyword evidence="1" id="KW-1133">Transmembrane helix</keyword>
<accession>A0ABR1TZX1</accession>
<feature type="transmembrane region" description="Helical" evidence="1">
    <location>
        <begin position="278"/>
        <end position="296"/>
    </location>
</feature>
<gene>
    <name evidence="3" type="ORF">PG993_002826</name>
</gene>
<dbReference type="InterPro" id="IPR012171">
    <property type="entry name" value="Fatty_acid_desaturase"/>
</dbReference>
<reference evidence="3 4" key="1">
    <citation type="submission" date="2023-01" db="EMBL/GenBank/DDBJ databases">
        <title>Analysis of 21 Apiospora genomes using comparative genomics revels a genus with tremendous synthesis potential of carbohydrate active enzymes and secondary metabolites.</title>
        <authorList>
            <person name="Sorensen T."/>
        </authorList>
    </citation>
    <scope>NUCLEOTIDE SEQUENCE [LARGE SCALE GENOMIC DNA]</scope>
    <source>
        <strain evidence="3 4">CBS 33761</strain>
    </source>
</reference>
<dbReference type="PANTHER" id="PTHR32100">
    <property type="entry name" value="OMEGA-6 FATTY ACID DESATURASE, CHLOROPLASTIC"/>
    <property type="match status" value="1"/>
</dbReference>
<feature type="domain" description="Fatty acid desaturase" evidence="2">
    <location>
        <begin position="92"/>
        <end position="400"/>
    </location>
</feature>
<feature type="transmembrane region" description="Helical" evidence="1">
    <location>
        <begin position="245"/>
        <end position="266"/>
    </location>
</feature>
<dbReference type="Pfam" id="PF00487">
    <property type="entry name" value="FA_desaturase"/>
    <property type="match status" value="1"/>
</dbReference>